<evidence type="ECO:0008006" key="3">
    <source>
        <dbReference type="Google" id="ProtNLM"/>
    </source>
</evidence>
<evidence type="ECO:0000256" key="1">
    <source>
        <dbReference type="SAM" id="MobiDB-lite"/>
    </source>
</evidence>
<feature type="region of interest" description="Disordered" evidence="1">
    <location>
        <begin position="333"/>
        <end position="353"/>
    </location>
</feature>
<organism evidence="2">
    <name type="scientific">Sporisorium scitamineum</name>
    <dbReference type="NCBI Taxonomy" id="49012"/>
    <lineage>
        <taxon>Eukaryota</taxon>
        <taxon>Fungi</taxon>
        <taxon>Dikarya</taxon>
        <taxon>Basidiomycota</taxon>
        <taxon>Ustilaginomycotina</taxon>
        <taxon>Ustilaginomycetes</taxon>
        <taxon>Ustilaginales</taxon>
        <taxon>Ustilaginaceae</taxon>
        <taxon>Sporisorium</taxon>
    </lineage>
</organism>
<dbReference type="InterPro" id="IPR039327">
    <property type="entry name" value="CON7-like"/>
</dbReference>
<dbReference type="EMBL" id="LK056662">
    <property type="protein sequence ID" value="CDU23336.1"/>
    <property type="molecule type" value="Genomic_DNA"/>
</dbReference>
<reference evidence="2" key="1">
    <citation type="submission" date="2014-06" db="EMBL/GenBank/DDBJ databases">
        <authorList>
            <person name="Ju J."/>
            <person name="Zhang J."/>
        </authorList>
    </citation>
    <scope>NUCLEOTIDE SEQUENCE</scope>
    <source>
        <strain evidence="2">SscI8</strain>
    </source>
</reference>
<feature type="region of interest" description="Disordered" evidence="1">
    <location>
        <begin position="457"/>
        <end position="482"/>
    </location>
</feature>
<gene>
    <name evidence="2" type="ORF">SPSC_01965</name>
</gene>
<dbReference type="AlphaFoldDB" id="A0A127ZB96"/>
<dbReference type="PANTHER" id="PTHR36167:SF3">
    <property type="entry name" value="C2H2 FINGER DOMAIN TRANSCRIPTION FACTOR (EUROFUNG)-RELATED"/>
    <property type="match status" value="1"/>
</dbReference>
<accession>A0A127ZB96</accession>
<evidence type="ECO:0000313" key="2">
    <source>
        <dbReference type="EMBL" id="CDU23336.1"/>
    </source>
</evidence>
<dbReference type="GO" id="GO:0006355">
    <property type="term" value="P:regulation of DNA-templated transcription"/>
    <property type="evidence" value="ECO:0007669"/>
    <property type="project" value="InterPro"/>
</dbReference>
<dbReference type="OrthoDB" id="1939603at2759"/>
<proteinExistence type="predicted"/>
<dbReference type="PANTHER" id="PTHR36167">
    <property type="entry name" value="C2H2 FINGER DOMAIN TRANSCRIPTION FACTOR (EUROFUNG)-RELATED"/>
    <property type="match status" value="1"/>
</dbReference>
<protein>
    <recommendedName>
        <fullName evidence="3">C2H2-type domain-containing protein</fullName>
    </recommendedName>
</protein>
<sequence>MDRDPALWPGGDGLRDAAGSLVARTSSLPPHRSLSLAHIGGPEFAATADANTSSNLNGLCADEWIGSHVSLAGYGMSETTSTSEEGHLMLPDHIGTGGHRLSLGGAHGDAAQSNSGNRTQGLSCPTVPFGAELAARSAHHLETRPPNAHSFDVTADHPMIACPPLASDVVSGLTWPAETVYPGEERIDLNRDYPSSVANQGTVVYHTQEVQRQAIPSRARDLTATAPPAMAPFRKHFSSDTSQIERVFHGQEWSQSTLPYLQGQEDMLRLEIGDVSLHYGPNERQAMMGDSAHNPMWGWGLPHDQYLPPCGLDSREFYVNEFGEYDSLETSGAMSSLGSNQSLPGSTLTSSDAWLSRTGDTSLQDATLPLQDRAETSGYAHDMPQRSVFFESNNGQGRNSSIGGEGTGLGCSSEVASVNLGGGRVEEGCIGTKKRIWYRAPNGQFASATQALFGHYAGEGHDNKGQSSSTSSGGIRRIRRRRKSEEVERKYRCDFDGCDKAYGTLNRKSPAHFEECVSRQIRMHGDASARPGPPADTVFFGLGTLILLCHILLSWTRQISTRIAQPTSTALD</sequence>
<name>A0A127ZB96_9BASI</name>